<dbReference type="Pfam" id="PF12937">
    <property type="entry name" value="F-box-like"/>
    <property type="match status" value="1"/>
</dbReference>
<comment type="caution">
    <text evidence="3">The sequence shown here is derived from an EMBL/GenBank/DDBJ whole genome shotgun (WGS) entry which is preliminary data.</text>
</comment>
<evidence type="ECO:0000259" key="2">
    <source>
        <dbReference type="Pfam" id="PF12937"/>
    </source>
</evidence>
<feature type="region of interest" description="Disordered" evidence="1">
    <location>
        <begin position="1"/>
        <end position="20"/>
    </location>
</feature>
<evidence type="ECO:0000313" key="4">
    <source>
        <dbReference type="Proteomes" id="UP001149074"/>
    </source>
</evidence>
<feature type="domain" description="F-box" evidence="2">
    <location>
        <begin position="85"/>
        <end position="117"/>
    </location>
</feature>
<dbReference type="EMBL" id="JAPQKI010000004">
    <property type="protein sequence ID" value="KAJ5104161.1"/>
    <property type="molecule type" value="Genomic_DNA"/>
</dbReference>
<reference evidence="3" key="1">
    <citation type="submission" date="2022-11" db="EMBL/GenBank/DDBJ databases">
        <authorList>
            <person name="Petersen C."/>
        </authorList>
    </citation>
    <scope>NUCLEOTIDE SEQUENCE</scope>
    <source>
        <strain evidence="3">IBT 30761</strain>
    </source>
</reference>
<proteinExistence type="predicted"/>
<dbReference type="SUPFAM" id="SSF81383">
    <property type="entry name" value="F-box domain"/>
    <property type="match status" value="1"/>
</dbReference>
<dbReference type="AlphaFoldDB" id="A0A9W9KFR9"/>
<feature type="compositionally biased region" description="Basic and acidic residues" evidence="1">
    <location>
        <begin position="1"/>
        <end position="11"/>
    </location>
</feature>
<feature type="region of interest" description="Disordered" evidence="1">
    <location>
        <begin position="190"/>
        <end position="217"/>
    </location>
</feature>
<evidence type="ECO:0000313" key="3">
    <source>
        <dbReference type="EMBL" id="KAJ5104161.1"/>
    </source>
</evidence>
<dbReference type="InterPro" id="IPR036047">
    <property type="entry name" value="F-box-like_dom_sf"/>
</dbReference>
<name>A0A9W9KFR9_9EURO</name>
<sequence length="778" mass="86884">MPSLRIRDRSSRGQSSKSDALKAGQNLHMLGNSAENVAQPSHFSHLANPDASSPSGADFSTVVPNTEDCLEPGARGTPPAANTTPPEILLQIYSMLAPRDFDNARRTCSQWMRVSLNRDVLEIMLKRAGWWDAYRQDVEKQRTRRRPSSDESDVWRMSRRFATECLLAGRKANIERPGFVRTETIDFSRLAPGPSQKKPRRAISTARDEKSRSTSTFSTSSCGNYVLVTTGCRIYVFRLLSNRSALAHSAELGDANLAPITSIECPFPVLSAILDTSKPQFIIAALLGNRVGMVCDLDILDNTSATAGSVKKNLSQNMSRSCHTSPHYYYNVCSEDHPPRTIALYPGRRCVAFGCAGGIEIHWVDQVTKQDHRRHFPMSQPSETLHFLPNTPDAPSEMRLISSLAGPGKHECACRQSPHPDHPKNCQFNILADFRSFGRRGPSNTSSLSLVRATHCHHYRAVPINDGYHIIFVEPRTGFLCIGSDSPIGGPTSLTRAFVCVPPFEKDLPDNTKEARSPTVFTVGSDLKWGLRVVAAYQDRIILYSVPLDVFNVIRKERERQGEGVMGDSDLARDWFVDSEHFRKRRESLVQNQNGDWEFLLSVTYRPTTMMWPFKIYGKEIGRVDNIVELALQSENGGARVWAFDSHGKANVFDIDTYTTNPRGVNDSPCRLVTVGSDGSLESARLVDRSELDGQSFRKSRKRKASQLREEFLGQYGVSRFVPDMTLRGLEPMKADSTAIEKDDSSIRRPSFAACIVDFKIPELGTRNGRWRDDTCAS</sequence>
<protein>
    <recommendedName>
        <fullName evidence="2">F-box domain-containing protein</fullName>
    </recommendedName>
</protein>
<dbReference type="Proteomes" id="UP001149074">
    <property type="component" value="Unassembled WGS sequence"/>
</dbReference>
<organism evidence="3 4">
    <name type="scientific">Penicillium argentinense</name>
    <dbReference type="NCBI Taxonomy" id="1131581"/>
    <lineage>
        <taxon>Eukaryota</taxon>
        <taxon>Fungi</taxon>
        <taxon>Dikarya</taxon>
        <taxon>Ascomycota</taxon>
        <taxon>Pezizomycotina</taxon>
        <taxon>Eurotiomycetes</taxon>
        <taxon>Eurotiomycetidae</taxon>
        <taxon>Eurotiales</taxon>
        <taxon>Aspergillaceae</taxon>
        <taxon>Penicillium</taxon>
    </lineage>
</organism>
<dbReference type="OrthoDB" id="1689567at2759"/>
<dbReference type="RefSeq" id="XP_056477541.1">
    <property type="nucleotide sequence ID" value="XM_056617184.1"/>
</dbReference>
<evidence type="ECO:0000256" key="1">
    <source>
        <dbReference type="SAM" id="MobiDB-lite"/>
    </source>
</evidence>
<dbReference type="GeneID" id="81356163"/>
<feature type="region of interest" description="Disordered" evidence="1">
    <location>
        <begin position="43"/>
        <end position="85"/>
    </location>
</feature>
<gene>
    <name evidence="3" type="ORF">N7532_004690</name>
</gene>
<reference evidence="3" key="2">
    <citation type="journal article" date="2023" name="IMA Fungus">
        <title>Comparative genomic study of the Penicillium genus elucidates a diverse pangenome and 15 lateral gene transfer events.</title>
        <authorList>
            <person name="Petersen C."/>
            <person name="Sorensen T."/>
            <person name="Nielsen M.R."/>
            <person name="Sondergaard T.E."/>
            <person name="Sorensen J.L."/>
            <person name="Fitzpatrick D.A."/>
            <person name="Frisvad J.C."/>
            <person name="Nielsen K.L."/>
        </authorList>
    </citation>
    <scope>NUCLEOTIDE SEQUENCE</scope>
    <source>
        <strain evidence="3">IBT 30761</strain>
    </source>
</reference>
<dbReference type="InterPro" id="IPR001810">
    <property type="entry name" value="F-box_dom"/>
</dbReference>
<keyword evidence="4" id="KW-1185">Reference proteome</keyword>
<accession>A0A9W9KFR9</accession>